<dbReference type="EMBL" id="CP059265">
    <property type="protein sequence ID" value="QLQ33734.1"/>
    <property type="molecule type" value="Genomic_DNA"/>
</dbReference>
<dbReference type="Pfam" id="PF04311">
    <property type="entry name" value="DUF459"/>
    <property type="match status" value="1"/>
</dbReference>
<accession>A0A7L6AX30</accession>
<evidence type="ECO:0000313" key="2">
    <source>
        <dbReference type="Proteomes" id="UP000510621"/>
    </source>
</evidence>
<evidence type="ECO:0000313" key="1">
    <source>
        <dbReference type="EMBL" id="QLQ33734.1"/>
    </source>
</evidence>
<dbReference type="Gene3D" id="3.40.50.1110">
    <property type="entry name" value="SGNH hydrolase"/>
    <property type="match status" value="1"/>
</dbReference>
<reference evidence="1" key="1">
    <citation type="submission" date="2020-06" db="EMBL/GenBank/DDBJ databases">
        <title>Analysis procedures for assessing recovery of high quality, complete, closed genomes from Nanopore long read metagenome sequencing.</title>
        <authorList>
            <person name="Bessarab I."/>
            <person name="Arumugam K."/>
            <person name="Haryono M."/>
            <person name="Liu X."/>
            <person name="Roy S."/>
            <person name="Zuniga-Montanez R.E."/>
            <person name="Qiu G."/>
            <person name="Drautz-Moses D.I."/>
            <person name="Law Y.Y."/>
            <person name="Wuertz S."/>
            <person name="Lauro F.M."/>
            <person name="Huson D.H."/>
            <person name="Williams R.B."/>
        </authorList>
    </citation>
    <scope>NUCLEOTIDE SEQUENCE [LARGE SCALE GENOMIC DNA]</scope>
    <source>
        <strain evidence="1">SSD2</strain>
    </source>
</reference>
<organism evidence="1 2">
    <name type="scientific">Candidatus Thiothrix singaporensis</name>
    <dbReference type="NCBI Taxonomy" id="2799669"/>
    <lineage>
        <taxon>Bacteria</taxon>
        <taxon>Pseudomonadati</taxon>
        <taxon>Pseudomonadota</taxon>
        <taxon>Gammaproteobacteria</taxon>
        <taxon>Thiotrichales</taxon>
        <taxon>Thiotrichaceae</taxon>
        <taxon>Thiothrix</taxon>
    </lineage>
</organism>
<dbReference type="InterPro" id="IPR007407">
    <property type="entry name" value="DUF459"/>
</dbReference>
<evidence type="ECO:0008006" key="3">
    <source>
        <dbReference type="Google" id="ProtNLM"/>
    </source>
</evidence>
<protein>
    <recommendedName>
        <fullName evidence="3">SGNH hydrolase-type esterase domain-containing protein</fullName>
    </recommendedName>
</protein>
<name>A0A7L6AX30_9GAMM</name>
<dbReference type="GO" id="GO:0016788">
    <property type="term" value="F:hydrolase activity, acting on ester bonds"/>
    <property type="evidence" value="ECO:0007669"/>
    <property type="project" value="UniProtKB-ARBA"/>
</dbReference>
<dbReference type="AlphaFoldDB" id="A0A7L6AX30"/>
<sequence>MEEGKRYHVGDPGWNTIYSARINRFLTIAAEHGTSIFWVGLPIMGQDKYGDKIRIINQLVASACAGQKMAKYFDTWSVLAADNGAYSSFLKMRKDKKYASGKDEIHLTEAGGEIMTNYFLSAIKPYVNWSAL</sequence>
<proteinExistence type="predicted"/>
<dbReference type="SUPFAM" id="SSF52266">
    <property type="entry name" value="SGNH hydrolase"/>
    <property type="match status" value="1"/>
</dbReference>
<gene>
    <name evidence="1" type="ORF">HZT40_21360</name>
</gene>
<dbReference type="Proteomes" id="UP000510621">
    <property type="component" value="Chromosome"/>
</dbReference>
<dbReference type="InterPro" id="IPR036514">
    <property type="entry name" value="SGNH_hydro_sf"/>
</dbReference>
<dbReference type="KEGG" id="this:HZT40_21360"/>
<keyword evidence="2" id="KW-1185">Reference proteome</keyword>